<evidence type="ECO:0008006" key="3">
    <source>
        <dbReference type="Google" id="ProtNLM"/>
    </source>
</evidence>
<dbReference type="SUPFAM" id="SSF53720">
    <property type="entry name" value="ALDH-like"/>
    <property type="match status" value="1"/>
</dbReference>
<dbReference type="OrthoDB" id="310895at2759"/>
<dbReference type="PANTHER" id="PTHR21644:SF0">
    <property type="entry name" value="AT02555P-RELATED"/>
    <property type="match status" value="1"/>
</dbReference>
<evidence type="ECO:0000313" key="1">
    <source>
        <dbReference type="EMBL" id="EDW86304.2"/>
    </source>
</evidence>
<dbReference type="STRING" id="7260.B4NQ79"/>
<dbReference type="SMR" id="B4NQ79"/>
<dbReference type="Pfam" id="PF07368">
    <property type="entry name" value="DUF1487"/>
    <property type="match status" value="1"/>
</dbReference>
<dbReference type="EMBL" id="CH964291">
    <property type="protein sequence ID" value="EDW86304.2"/>
    <property type="molecule type" value="Genomic_DNA"/>
</dbReference>
<dbReference type="InterPro" id="IPR016161">
    <property type="entry name" value="Ald_DH/histidinol_DH"/>
</dbReference>
<dbReference type="Proteomes" id="UP000007798">
    <property type="component" value="Unassembled WGS sequence"/>
</dbReference>
<dbReference type="HOGENOM" id="CLU_072169_0_0_1"/>
<dbReference type="AlphaFoldDB" id="B4NQ79"/>
<sequence length="262" mass="29153">MAQNSTGIKELSQKPVITCNMVKDPQSNLDFKTTIDGTNDASTLKWKSPSLMIVFDDGDINSAMHHLLGSLHNPFEEGSVATIVIQESVLDQFVGRVAEHFKELPSKVAKHPNYIRTLAKIKELKAKVVTAADKEKVPANVSPVLVYDFIQNYLGDGPTGVITLHTFRTPKEVVQIIGTETLSYSTVSVWNEKLACSFELVSLLKPEICLINCFKVDLQPIQEAFDSNRNDVCLVKSYHYESIVLNSKRRIIVFPVGTIFAN</sequence>
<evidence type="ECO:0000313" key="2">
    <source>
        <dbReference type="Proteomes" id="UP000007798"/>
    </source>
</evidence>
<keyword evidence="2" id="KW-1185">Reference proteome</keyword>
<dbReference type="InParanoid" id="B4NQ79"/>
<protein>
    <recommendedName>
        <fullName evidence="3">CG15717-PA</fullName>
    </recommendedName>
</protein>
<accession>B4NQ79</accession>
<proteinExistence type="predicted"/>
<dbReference type="GO" id="GO:0016491">
    <property type="term" value="F:oxidoreductase activity"/>
    <property type="evidence" value="ECO:0007669"/>
    <property type="project" value="InterPro"/>
</dbReference>
<dbReference type="eggNOG" id="KOG2450">
    <property type="taxonomic scope" value="Eukaryota"/>
</dbReference>
<gene>
    <name evidence="1" type="primary">Dwil\GK17389</name>
    <name evidence="1" type="ORF">Dwil_GK17389</name>
</gene>
<name>B4NQ79_DROWI</name>
<dbReference type="KEGG" id="dwi:6653077"/>
<reference evidence="1 2" key="1">
    <citation type="journal article" date="2007" name="Nature">
        <title>Evolution of genes and genomes on the Drosophila phylogeny.</title>
        <authorList>
            <consortium name="Drosophila 12 Genomes Consortium"/>
            <person name="Clark A.G."/>
            <person name="Eisen M.B."/>
            <person name="Smith D.R."/>
            <person name="Bergman C.M."/>
            <person name="Oliver B."/>
            <person name="Markow T.A."/>
            <person name="Kaufman T.C."/>
            <person name="Kellis M."/>
            <person name="Gelbart W."/>
            <person name="Iyer V.N."/>
            <person name="Pollard D.A."/>
            <person name="Sackton T.B."/>
            <person name="Larracuente A.M."/>
            <person name="Singh N.D."/>
            <person name="Abad J.P."/>
            <person name="Abt D.N."/>
            <person name="Adryan B."/>
            <person name="Aguade M."/>
            <person name="Akashi H."/>
            <person name="Anderson W.W."/>
            <person name="Aquadro C.F."/>
            <person name="Ardell D.H."/>
            <person name="Arguello R."/>
            <person name="Artieri C.G."/>
            <person name="Barbash D.A."/>
            <person name="Barker D."/>
            <person name="Barsanti P."/>
            <person name="Batterham P."/>
            <person name="Batzoglou S."/>
            <person name="Begun D."/>
            <person name="Bhutkar A."/>
            <person name="Blanco E."/>
            <person name="Bosak S.A."/>
            <person name="Bradley R.K."/>
            <person name="Brand A.D."/>
            <person name="Brent M.R."/>
            <person name="Brooks A.N."/>
            <person name="Brown R.H."/>
            <person name="Butlin R.K."/>
            <person name="Caggese C."/>
            <person name="Calvi B.R."/>
            <person name="Bernardo de Carvalho A."/>
            <person name="Caspi A."/>
            <person name="Castrezana S."/>
            <person name="Celniker S.E."/>
            <person name="Chang J.L."/>
            <person name="Chapple C."/>
            <person name="Chatterji S."/>
            <person name="Chinwalla A."/>
            <person name="Civetta A."/>
            <person name="Clifton S.W."/>
            <person name="Comeron J.M."/>
            <person name="Costello J.C."/>
            <person name="Coyne J.A."/>
            <person name="Daub J."/>
            <person name="David R.G."/>
            <person name="Delcher A.L."/>
            <person name="Delehaunty K."/>
            <person name="Do C.B."/>
            <person name="Ebling H."/>
            <person name="Edwards K."/>
            <person name="Eickbush T."/>
            <person name="Evans J.D."/>
            <person name="Filipski A."/>
            <person name="Findeiss S."/>
            <person name="Freyhult E."/>
            <person name="Fulton L."/>
            <person name="Fulton R."/>
            <person name="Garcia A.C."/>
            <person name="Gardiner A."/>
            <person name="Garfield D.A."/>
            <person name="Garvin B.E."/>
            <person name="Gibson G."/>
            <person name="Gilbert D."/>
            <person name="Gnerre S."/>
            <person name="Godfrey J."/>
            <person name="Good R."/>
            <person name="Gotea V."/>
            <person name="Gravely B."/>
            <person name="Greenberg A.J."/>
            <person name="Griffiths-Jones S."/>
            <person name="Gross S."/>
            <person name="Guigo R."/>
            <person name="Gustafson E.A."/>
            <person name="Haerty W."/>
            <person name="Hahn M.W."/>
            <person name="Halligan D.L."/>
            <person name="Halpern A.L."/>
            <person name="Halter G.M."/>
            <person name="Han M.V."/>
            <person name="Heger A."/>
            <person name="Hillier L."/>
            <person name="Hinrichs A.S."/>
            <person name="Holmes I."/>
            <person name="Hoskins R.A."/>
            <person name="Hubisz M.J."/>
            <person name="Hultmark D."/>
            <person name="Huntley M.A."/>
            <person name="Jaffe D.B."/>
            <person name="Jagadeeshan S."/>
            <person name="Jeck W.R."/>
            <person name="Johnson J."/>
            <person name="Jones C.D."/>
            <person name="Jordan W.C."/>
            <person name="Karpen G.H."/>
            <person name="Kataoka E."/>
            <person name="Keightley P.D."/>
            <person name="Kheradpour P."/>
            <person name="Kirkness E.F."/>
            <person name="Koerich L.B."/>
            <person name="Kristiansen K."/>
            <person name="Kudrna D."/>
            <person name="Kulathinal R.J."/>
            <person name="Kumar S."/>
            <person name="Kwok R."/>
            <person name="Lander E."/>
            <person name="Langley C.H."/>
            <person name="Lapoint R."/>
            <person name="Lazzaro B.P."/>
            <person name="Lee S.J."/>
            <person name="Levesque L."/>
            <person name="Li R."/>
            <person name="Lin C.F."/>
            <person name="Lin M.F."/>
            <person name="Lindblad-Toh K."/>
            <person name="Llopart A."/>
            <person name="Long M."/>
            <person name="Low L."/>
            <person name="Lozovsky E."/>
            <person name="Lu J."/>
            <person name="Luo M."/>
            <person name="Machado C.A."/>
            <person name="Makalowski W."/>
            <person name="Marzo M."/>
            <person name="Matsuda M."/>
            <person name="Matzkin L."/>
            <person name="McAllister B."/>
            <person name="McBride C.S."/>
            <person name="McKernan B."/>
            <person name="McKernan K."/>
            <person name="Mendez-Lago M."/>
            <person name="Minx P."/>
            <person name="Mollenhauer M.U."/>
            <person name="Montooth K."/>
            <person name="Mount S.M."/>
            <person name="Mu X."/>
            <person name="Myers E."/>
            <person name="Negre B."/>
            <person name="Newfeld S."/>
            <person name="Nielsen R."/>
            <person name="Noor M.A."/>
            <person name="O'Grady P."/>
            <person name="Pachter L."/>
            <person name="Papaceit M."/>
            <person name="Parisi M.J."/>
            <person name="Parisi M."/>
            <person name="Parts L."/>
            <person name="Pedersen J.S."/>
            <person name="Pesole G."/>
            <person name="Phillippy A.M."/>
            <person name="Ponting C.P."/>
            <person name="Pop M."/>
            <person name="Porcelli D."/>
            <person name="Powell J.R."/>
            <person name="Prohaska S."/>
            <person name="Pruitt K."/>
            <person name="Puig M."/>
            <person name="Quesneville H."/>
            <person name="Ram K.R."/>
            <person name="Rand D."/>
            <person name="Rasmussen M.D."/>
            <person name="Reed L.K."/>
            <person name="Reenan R."/>
            <person name="Reily A."/>
            <person name="Remington K.A."/>
            <person name="Rieger T.T."/>
            <person name="Ritchie M.G."/>
            <person name="Robin C."/>
            <person name="Rogers Y.H."/>
            <person name="Rohde C."/>
            <person name="Rozas J."/>
            <person name="Rubenfield M.J."/>
            <person name="Ruiz A."/>
            <person name="Russo S."/>
            <person name="Salzberg S.L."/>
            <person name="Sanchez-Gracia A."/>
            <person name="Saranga D.J."/>
            <person name="Sato H."/>
            <person name="Schaeffer S.W."/>
            <person name="Schatz M.C."/>
            <person name="Schlenke T."/>
            <person name="Schwartz R."/>
            <person name="Segarra C."/>
            <person name="Singh R.S."/>
            <person name="Sirot L."/>
            <person name="Sirota M."/>
            <person name="Sisneros N.B."/>
            <person name="Smith C.D."/>
            <person name="Smith T.F."/>
            <person name="Spieth J."/>
            <person name="Stage D.E."/>
            <person name="Stark A."/>
            <person name="Stephan W."/>
            <person name="Strausberg R.L."/>
            <person name="Strempel S."/>
            <person name="Sturgill D."/>
            <person name="Sutton G."/>
            <person name="Sutton G.G."/>
            <person name="Tao W."/>
            <person name="Teichmann S."/>
            <person name="Tobari Y.N."/>
            <person name="Tomimura Y."/>
            <person name="Tsolas J.M."/>
            <person name="Valente V.L."/>
            <person name="Venter E."/>
            <person name="Venter J.C."/>
            <person name="Vicario S."/>
            <person name="Vieira F.G."/>
            <person name="Vilella A.J."/>
            <person name="Villasante A."/>
            <person name="Walenz B."/>
            <person name="Wang J."/>
            <person name="Wasserman M."/>
            <person name="Watts T."/>
            <person name="Wilson D."/>
            <person name="Wilson R.K."/>
            <person name="Wing R.A."/>
            <person name="Wolfner M.F."/>
            <person name="Wong A."/>
            <person name="Wong G.K."/>
            <person name="Wu C.I."/>
            <person name="Wu G."/>
            <person name="Yamamoto D."/>
            <person name="Yang H.P."/>
            <person name="Yang S.P."/>
            <person name="Yorke J.A."/>
            <person name="Yoshida K."/>
            <person name="Zdobnov E."/>
            <person name="Zhang P."/>
            <person name="Zhang Y."/>
            <person name="Zimin A.V."/>
            <person name="Baldwin J."/>
            <person name="Abdouelleil A."/>
            <person name="Abdulkadir J."/>
            <person name="Abebe A."/>
            <person name="Abera B."/>
            <person name="Abreu J."/>
            <person name="Acer S.C."/>
            <person name="Aftuck L."/>
            <person name="Alexander A."/>
            <person name="An P."/>
            <person name="Anderson E."/>
            <person name="Anderson S."/>
            <person name="Arachi H."/>
            <person name="Azer M."/>
            <person name="Bachantsang P."/>
            <person name="Barry A."/>
            <person name="Bayul T."/>
            <person name="Berlin A."/>
            <person name="Bessette D."/>
            <person name="Bloom T."/>
            <person name="Blye J."/>
            <person name="Boguslavskiy L."/>
            <person name="Bonnet C."/>
            <person name="Boukhgalter B."/>
            <person name="Bourzgui I."/>
            <person name="Brown A."/>
            <person name="Cahill P."/>
            <person name="Channer S."/>
            <person name="Cheshatsang Y."/>
            <person name="Chuda L."/>
            <person name="Citroen M."/>
            <person name="Collymore A."/>
            <person name="Cooke P."/>
            <person name="Costello M."/>
            <person name="D'Aco K."/>
            <person name="Daza R."/>
            <person name="De Haan G."/>
            <person name="DeGray S."/>
            <person name="DeMaso C."/>
            <person name="Dhargay N."/>
            <person name="Dooley K."/>
            <person name="Dooley E."/>
            <person name="Doricent M."/>
            <person name="Dorje P."/>
            <person name="Dorjee K."/>
            <person name="Dupes A."/>
            <person name="Elong R."/>
            <person name="Falk J."/>
            <person name="Farina A."/>
            <person name="Faro S."/>
            <person name="Ferguson D."/>
            <person name="Fisher S."/>
            <person name="Foley C.D."/>
            <person name="Franke A."/>
            <person name="Friedrich D."/>
            <person name="Gadbois L."/>
            <person name="Gearin G."/>
            <person name="Gearin C.R."/>
            <person name="Giannoukos G."/>
            <person name="Goode T."/>
            <person name="Graham J."/>
            <person name="Grandbois E."/>
            <person name="Grewal S."/>
            <person name="Gyaltsen K."/>
            <person name="Hafez N."/>
            <person name="Hagos B."/>
            <person name="Hall J."/>
            <person name="Henson C."/>
            <person name="Hollinger A."/>
            <person name="Honan T."/>
            <person name="Huard M.D."/>
            <person name="Hughes L."/>
            <person name="Hurhula B."/>
            <person name="Husby M.E."/>
            <person name="Kamat A."/>
            <person name="Kanga B."/>
            <person name="Kashin S."/>
            <person name="Khazanovich D."/>
            <person name="Kisner P."/>
            <person name="Lance K."/>
            <person name="Lara M."/>
            <person name="Lee W."/>
            <person name="Lennon N."/>
            <person name="Letendre F."/>
            <person name="LeVine R."/>
            <person name="Lipovsky A."/>
            <person name="Liu X."/>
            <person name="Liu J."/>
            <person name="Liu S."/>
            <person name="Lokyitsang T."/>
            <person name="Lokyitsang Y."/>
            <person name="Lubonja R."/>
            <person name="Lui A."/>
            <person name="MacDonald P."/>
            <person name="Magnisalis V."/>
            <person name="Maru K."/>
            <person name="Matthews C."/>
            <person name="McCusker W."/>
            <person name="McDonough S."/>
            <person name="Mehta T."/>
            <person name="Meldrim J."/>
            <person name="Meneus L."/>
            <person name="Mihai O."/>
            <person name="Mihalev A."/>
            <person name="Mihova T."/>
            <person name="Mittelman R."/>
            <person name="Mlenga V."/>
            <person name="Montmayeur A."/>
            <person name="Mulrain L."/>
            <person name="Navidi A."/>
            <person name="Naylor J."/>
            <person name="Negash T."/>
            <person name="Nguyen T."/>
            <person name="Nguyen N."/>
            <person name="Nicol R."/>
            <person name="Norbu C."/>
            <person name="Norbu N."/>
            <person name="Novod N."/>
            <person name="O'Neill B."/>
            <person name="Osman S."/>
            <person name="Markiewicz E."/>
            <person name="Oyono O.L."/>
            <person name="Patti C."/>
            <person name="Phunkhang P."/>
            <person name="Pierre F."/>
            <person name="Priest M."/>
            <person name="Raghuraman S."/>
            <person name="Rege F."/>
            <person name="Reyes R."/>
            <person name="Rise C."/>
            <person name="Rogov P."/>
            <person name="Ross K."/>
            <person name="Ryan E."/>
            <person name="Settipalli S."/>
            <person name="Shea T."/>
            <person name="Sherpa N."/>
            <person name="Shi L."/>
            <person name="Shih D."/>
            <person name="Sparrow T."/>
            <person name="Spaulding J."/>
            <person name="Stalker J."/>
            <person name="Stange-Thomann N."/>
            <person name="Stavropoulos S."/>
            <person name="Stone C."/>
            <person name="Strader C."/>
            <person name="Tesfaye S."/>
            <person name="Thomson T."/>
            <person name="Thoulutsang Y."/>
            <person name="Thoulutsang D."/>
            <person name="Topham K."/>
            <person name="Topping I."/>
            <person name="Tsamla T."/>
            <person name="Vassiliev H."/>
            <person name="Vo A."/>
            <person name="Wangchuk T."/>
            <person name="Wangdi T."/>
            <person name="Weiand M."/>
            <person name="Wilkinson J."/>
            <person name="Wilson A."/>
            <person name="Yadav S."/>
            <person name="Young G."/>
            <person name="Yu Q."/>
            <person name="Zembek L."/>
            <person name="Zhong D."/>
            <person name="Zimmer A."/>
            <person name="Zwirko Z."/>
            <person name="Jaffe D.B."/>
            <person name="Alvarez P."/>
            <person name="Brockman W."/>
            <person name="Butler J."/>
            <person name="Chin C."/>
            <person name="Gnerre S."/>
            <person name="Grabherr M."/>
            <person name="Kleber M."/>
            <person name="Mauceli E."/>
            <person name="MacCallum I."/>
        </authorList>
    </citation>
    <scope>NUCLEOTIDE SEQUENCE [LARGE SCALE GENOMIC DNA]</scope>
    <source>
        <strain evidence="2">Tucson 14030-0811.24</strain>
    </source>
</reference>
<organism evidence="1 2">
    <name type="scientific">Drosophila willistoni</name>
    <name type="common">Fruit fly</name>
    <dbReference type="NCBI Taxonomy" id="7260"/>
    <lineage>
        <taxon>Eukaryota</taxon>
        <taxon>Metazoa</taxon>
        <taxon>Ecdysozoa</taxon>
        <taxon>Arthropoda</taxon>
        <taxon>Hexapoda</taxon>
        <taxon>Insecta</taxon>
        <taxon>Pterygota</taxon>
        <taxon>Neoptera</taxon>
        <taxon>Endopterygota</taxon>
        <taxon>Diptera</taxon>
        <taxon>Brachycera</taxon>
        <taxon>Muscomorpha</taxon>
        <taxon>Ephydroidea</taxon>
        <taxon>Drosophilidae</taxon>
        <taxon>Drosophila</taxon>
        <taxon>Sophophora</taxon>
    </lineage>
</organism>
<dbReference type="InterPro" id="IPR009961">
    <property type="entry name" value="DUF1487"/>
</dbReference>
<dbReference type="PANTHER" id="PTHR21644">
    <property type="entry name" value="AT02555P-RELATED"/>
    <property type="match status" value="1"/>
</dbReference>